<reference evidence="1 2" key="2">
    <citation type="submission" date="2018-07" db="EMBL/GenBank/DDBJ databases">
        <title>Diversity of Mesorhizobium strains in Brazil.</title>
        <authorList>
            <person name="Helene L.C.F."/>
            <person name="Dall'Agnol R."/>
            <person name="Delamuta J.R.M."/>
            <person name="Hungria M."/>
        </authorList>
    </citation>
    <scope>NUCLEOTIDE SEQUENCE [LARGE SCALE GENOMIC DNA]</scope>
    <source>
        <strain evidence="1 2">CNPSo 3140</strain>
    </source>
</reference>
<dbReference type="RefSeq" id="WP_112128370.1">
    <property type="nucleotide sequence ID" value="NZ_QMBQ01000004.1"/>
</dbReference>
<dbReference type="EMBL" id="QMBQ01000004">
    <property type="protein sequence ID" value="RAZ76362.1"/>
    <property type="molecule type" value="Genomic_DNA"/>
</dbReference>
<name>A0A330GWG9_9HYPH</name>
<protein>
    <submittedName>
        <fullName evidence="1">Uncharacterized protein</fullName>
    </submittedName>
</protein>
<sequence length="67" mass="7429">MQHEREIDALLSSGETGSIIDRLMALPYSKDSVRKANEWDRAVAARLETALARSMRSRIVGEGRDAA</sequence>
<keyword evidence="2" id="KW-1185">Reference proteome</keyword>
<evidence type="ECO:0000313" key="2">
    <source>
        <dbReference type="Proteomes" id="UP000251956"/>
    </source>
</evidence>
<gene>
    <name evidence="1" type="ORF">DPM35_16880</name>
</gene>
<dbReference type="Proteomes" id="UP000251956">
    <property type="component" value="Unassembled WGS sequence"/>
</dbReference>
<proteinExistence type="predicted"/>
<reference evidence="2" key="1">
    <citation type="submission" date="2018-06" db="EMBL/GenBank/DDBJ databases">
        <authorList>
            <person name="Helene L.C."/>
            <person name="Dall'Agnol R."/>
            <person name="Delamuta J.R."/>
            <person name="Hungria M."/>
        </authorList>
    </citation>
    <scope>NUCLEOTIDE SEQUENCE [LARGE SCALE GENOMIC DNA]</scope>
    <source>
        <strain evidence="2">CNPSo 3140</strain>
    </source>
</reference>
<organism evidence="1 2">
    <name type="scientific">Mesorhizobium atlanticum</name>
    <dbReference type="NCBI Taxonomy" id="2233532"/>
    <lineage>
        <taxon>Bacteria</taxon>
        <taxon>Pseudomonadati</taxon>
        <taxon>Pseudomonadota</taxon>
        <taxon>Alphaproteobacteria</taxon>
        <taxon>Hyphomicrobiales</taxon>
        <taxon>Phyllobacteriaceae</taxon>
        <taxon>Mesorhizobium</taxon>
    </lineage>
</organism>
<dbReference type="AlphaFoldDB" id="A0A330GWG9"/>
<evidence type="ECO:0000313" key="1">
    <source>
        <dbReference type="EMBL" id="RAZ76362.1"/>
    </source>
</evidence>
<accession>A0A330GWG9</accession>
<comment type="caution">
    <text evidence="1">The sequence shown here is derived from an EMBL/GenBank/DDBJ whole genome shotgun (WGS) entry which is preliminary data.</text>
</comment>
<dbReference type="OrthoDB" id="8116188at2"/>